<dbReference type="EMBL" id="JBHGCJ010000003">
    <property type="protein sequence ID" value="MFG6108868.1"/>
    <property type="molecule type" value="Genomic_DNA"/>
</dbReference>
<dbReference type="Proteomes" id="UP001605261">
    <property type="component" value="Unassembled WGS sequence"/>
</dbReference>
<organism evidence="2 3">
    <name type="scientific">Stenotrophomonas nematodicola</name>
    <dbReference type="NCBI Taxonomy" id="2656746"/>
    <lineage>
        <taxon>Bacteria</taxon>
        <taxon>Pseudomonadati</taxon>
        <taxon>Pseudomonadota</taxon>
        <taxon>Gammaproteobacteria</taxon>
        <taxon>Lysobacterales</taxon>
        <taxon>Lysobacteraceae</taxon>
        <taxon>Stenotrophomonas</taxon>
    </lineage>
</organism>
<proteinExistence type="predicted"/>
<keyword evidence="1" id="KW-0732">Signal</keyword>
<sequence>MHARFRPALVTALALLAPAIALAQTTAPAAAPAQDPLLTALLDCHFGYAQRHFRSSASATEIATAAASYCDPALQAAGLDTLQRALAAGLPADAAEQSRQRMLAELRAMLPGFTLDKVIQFRADDSDTR</sequence>
<comment type="caution">
    <text evidence="2">The sequence shown here is derived from an EMBL/GenBank/DDBJ whole genome shotgun (WGS) entry which is preliminary data.</text>
</comment>
<gene>
    <name evidence="2" type="ORF">ACEU0G_002862</name>
</gene>
<dbReference type="RefSeq" id="WP_394162301.1">
    <property type="nucleotide sequence ID" value="NZ_JBHGCJ010000003.1"/>
</dbReference>
<keyword evidence="3" id="KW-1185">Reference proteome</keyword>
<evidence type="ECO:0000313" key="3">
    <source>
        <dbReference type="Proteomes" id="UP001605261"/>
    </source>
</evidence>
<accession>A0ABW7CVN2</accession>
<reference evidence="2 3" key="1">
    <citation type="submission" date="2024-09" db="EMBL/GenBank/DDBJ databases">
        <authorList>
            <consortium name="All-Russian atlas of soil microorganisms"/>
            <consortium name="as a basis for the search for new antimicrobial producers and enzymes with unique properties"/>
            <person name="Sokolova E.A."/>
            <person name="Voronina E.N."/>
        </authorList>
    </citation>
    <scope>NUCLEOTIDE SEQUENCE [LARGE SCALE GENOMIC DNA]</scope>
    <source>
        <strain evidence="2 3">AF-22b-331.1</strain>
    </source>
</reference>
<feature type="signal peptide" evidence="1">
    <location>
        <begin position="1"/>
        <end position="23"/>
    </location>
</feature>
<protein>
    <submittedName>
        <fullName evidence="2">Uncharacterized protein</fullName>
    </submittedName>
</protein>
<name>A0ABW7CVN2_9GAMM</name>
<feature type="chain" id="PRO_5046048472" evidence="1">
    <location>
        <begin position="24"/>
        <end position="129"/>
    </location>
</feature>
<evidence type="ECO:0000256" key="1">
    <source>
        <dbReference type="SAM" id="SignalP"/>
    </source>
</evidence>
<evidence type="ECO:0000313" key="2">
    <source>
        <dbReference type="EMBL" id="MFG6108868.1"/>
    </source>
</evidence>